<sequence length="207" mass="24045">MRKIISDSKKTIGLFILGSIILIALLCFLCYLFFLKSVDFSGQLKKMGVEFRESDKFILENKTKGNVGDLQITNLITKNEEIILRLEQTSSLSQEKALKRKSDYFQNLEALFLPSPSPYSEFITNQIECPKEFWPVIINDSVWQLYASDRFVYGVCSDDLTKFISLVKLKYCSQQKSLFKIEVFISYDKKHLIDEVKEIINSFRCIN</sequence>
<evidence type="ECO:0000313" key="2">
    <source>
        <dbReference type="EMBL" id="PIV50362.1"/>
    </source>
</evidence>
<keyword evidence="1" id="KW-0812">Transmembrane</keyword>
<keyword evidence="1" id="KW-1133">Transmembrane helix</keyword>
<reference evidence="3" key="1">
    <citation type="submission" date="2017-09" db="EMBL/GenBank/DDBJ databases">
        <title>Depth-based differentiation of microbial function through sediment-hosted aquifers and enrichment of novel symbionts in the deep terrestrial subsurface.</title>
        <authorList>
            <person name="Probst A.J."/>
            <person name="Ladd B."/>
            <person name="Jarett J.K."/>
            <person name="Geller-Mcgrath D.E."/>
            <person name="Sieber C.M.K."/>
            <person name="Emerson J.B."/>
            <person name="Anantharaman K."/>
            <person name="Thomas B.C."/>
            <person name="Malmstrom R."/>
            <person name="Stieglmeier M."/>
            <person name="Klingl A."/>
            <person name="Woyke T."/>
            <person name="Ryan C.M."/>
            <person name="Banfield J.F."/>
        </authorList>
    </citation>
    <scope>NUCLEOTIDE SEQUENCE [LARGE SCALE GENOMIC DNA]</scope>
</reference>
<proteinExistence type="predicted"/>
<evidence type="ECO:0000313" key="3">
    <source>
        <dbReference type="Proteomes" id="UP000228896"/>
    </source>
</evidence>
<feature type="transmembrane region" description="Helical" evidence="1">
    <location>
        <begin position="12"/>
        <end position="34"/>
    </location>
</feature>
<comment type="caution">
    <text evidence="2">The sequence shown here is derived from an EMBL/GenBank/DDBJ whole genome shotgun (WGS) entry which is preliminary data.</text>
</comment>
<keyword evidence="1" id="KW-0472">Membrane</keyword>
<protein>
    <submittedName>
        <fullName evidence="2">Uncharacterized protein</fullName>
    </submittedName>
</protein>
<name>A0A2M7DKV1_9BACT</name>
<evidence type="ECO:0000256" key="1">
    <source>
        <dbReference type="SAM" id="Phobius"/>
    </source>
</evidence>
<dbReference type="Proteomes" id="UP000228896">
    <property type="component" value="Unassembled WGS sequence"/>
</dbReference>
<accession>A0A2M7DKV1</accession>
<dbReference type="AlphaFoldDB" id="A0A2M7DKV1"/>
<gene>
    <name evidence="2" type="ORF">COS18_05225</name>
</gene>
<dbReference type="EMBL" id="PETS01000134">
    <property type="protein sequence ID" value="PIV50362.1"/>
    <property type="molecule type" value="Genomic_DNA"/>
</dbReference>
<organism evidence="2 3">
    <name type="scientific">Candidatus Falkowbacteria bacterium CG02_land_8_20_14_3_00_36_14</name>
    <dbReference type="NCBI Taxonomy" id="1974560"/>
    <lineage>
        <taxon>Bacteria</taxon>
        <taxon>Candidatus Falkowiibacteriota</taxon>
    </lineage>
</organism>